<feature type="region of interest" description="Disordered" evidence="1">
    <location>
        <begin position="718"/>
        <end position="738"/>
    </location>
</feature>
<feature type="compositionally biased region" description="Basic and acidic residues" evidence="1">
    <location>
        <begin position="481"/>
        <end position="491"/>
    </location>
</feature>
<proteinExistence type="predicted"/>
<dbReference type="AlphaFoldDB" id="A0AAD7I2G1"/>
<feature type="region of interest" description="Disordered" evidence="1">
    <location>
        <begin position="455"/>
        <end position="491"/>
    </location>
</feature>
<dbReference type="PANTHER" id="PTHR14222:SF2">
    <property type="entry name" value="CONDENSIN COMPLEX SUBUNIT 1"/>
    <property type="match status" value="1"/>
</dbReference>
<evidence type="ECO:0000313" key="4">
    <source>
        <dbReference type="Proteomes" id="UP001215280"/>
    </source>
</evidence>
<accession>A0AAD7I2G1</accession>
<comment type="caution">
    <text evidence="3">The sequence shown here is derived from an EMBL/GenBank/DDBJ whole genome shotgun (WGS) entry which is preliminary data.</text>
</comment>
<organism evidence="3 4">
    <name type="scientific">Mycena maculata</name>
    <dbReference type="NCBI Taxonomy" id="230809"/>
    <lineage>
        <taxon>Eukaryota</taxon>
        <taxon>Fungi</taxon>
        <taxon>Dikarya</taxon>
        <taxon>Basidiomycota</taxon>
        <taxon>Agaricomycotina</taxon>
        <taxon>Agaricomycetes</taxon>
        <taxon>Agaricomycetidae</taxon>
        <taxon>Agaricales</taxon>
        <taxon>Marasmiineae</taxon>
        <taxon>Mycenaceae</taxon>
        <taxon>Mycena</taxon>
    </lineage>
</organism>
<feature type="compositionally biased region" description="Basic and acidic residues" evidence="1">
    <location>
        <begin position="718"/>
        <end position="728"/>
    </location>
</feature>
<feature type="compositionally biased region" description="Basic and acidic residues" evidence="1">
    <location>
        <begin position="670"/>
        <end position="681"/>
    </location>
</feature>
<dbReference type="InterPro" id="IPR016024">
    <property type="entry name" value="ARM-type_fold"/>
</dbReference>
<feature type="domain" description="Condensin complex subunit 1 N-terminal" evidence="2">
    <location>
        <begin position="1"/>
        <end position="67"/>
    </location>
</feature>
<feature type="region of interest" description="Disordered" evidence="1">
    <location>
        <begin position="294"/>
        <end position="372"/>
    </location>
</feature>
<feature type="region of interest" description="Disordered" evidence="1">
    <location>
        <begin position="633"/>
        <end position="681"/>
    </location>
</feature>
<dbReference type="EMBL" id="JARJLG010000171">
    <property type="protein sequence ID" value="KAJ7732950.1"/>
    <property type="molecule type" value="Genomic_DNA"/>
</dbReference>
<feature type="compositionally biased region" description="Low complexity" evidence="1">
    <location>
        <begin position="465"/>
        <end position="480"/>
    </location>
</feature>
<sequence>LISKVLRLSTQRIWTTTAERDTLISGLTRPAYYITESEVYMKLQDIKLSVYKVICLAVKHHGHALNAQITIIQSLQFYEYLSEPMAECLAKEFDHTQLGDEVLHEVAGMTFGGQDNKGLRTCSKFPIRYSELAPRLMLKQMSLLLGQLDSEAYPMRIGVVEVIAAIIQDLADAEEDESSDGPQKKQINGLYDLLLERALNVSSYVRTKVLAALARLCDMKRAKFPSNGSRSRGRQWARSRTRLLARMCKGAAALLVRLLLTHPYGLMYGGTLTFEKWEEDYRLLKAELVKTEASVGDGSTVQDQDEEDEAAEKKKKRKGADDSIDVDGEEEDGGDTEIEEEEEEDPSAMAVDGEGEEQKKTPKKKKAPETQTAKVALETNQLLHLRLRKKYYAEALNFIRQIVGTMGTMEKLLGSKSKPEVLEAIKFFRVAHEYQFARTDTVIKKMLHLIWSKDNNSSTSEDGQSSRASTSGCSSATAGSRRADESRRDDAYKDKQIHPDVIAKLWSASINKPLPKTQWQGAIIILRMLALAKCGVLTDHVDVMLKVSLGHLGKCLNGSAKKIKGSLDKTIRIEMDNPIFRKLQEAVEHLSRSKEWFGLAGQAINTVYALGDHPDVLCNDLIKKLTLQAFAPRAKPAPEPQPTEQDQPQELPTERDPDVIDEEQPGDVSRGSEDSETGKEMRSNNVGDVFELSQLLFVVGHVAIKHIVYLELVEHERKRQKDEKDGAEKQANLRGKGASQGCGRRSCCTESLLAVYGPMLVHACGSPHKYKNRTLRAATTLSFSKFLCEQAVQGSLGPNLVLGGTGKCIEDRTDLIFNLFMRI</sequence>
<feature type="non-terminal residue" evidence="3">
    <location>
        <position position="823"/>
    </location>
</feature>
<protein>
    <recommendedName>
        <fullName evidence="2">Condensin complex subunit 1 N-terminal domain-containing protein</fullName>
    </recommendedName>
</protein>
<dbReference type="GO" id="GO:0000779">
    <property type="term" value="C:condensed chromosome, centromeric region"/>
    <property type="evidence" value="ECO:0007669"/>
    <property type="project" value="TreeGrafter"/>
</dbReference>
<dbReference type="Proteomes" id="UP001215280">
    <property type="component" value="Unassembled WGS sequence"/>
</dbReference>
<evidence type="ECO:0000256" key="1">
    <source>
        <dbReference type="SAM" id="MobiDB-lite"/>
    </source>
</evidence>
<feature type="compositionally biased region" description="Acidic residues" evidence="1">
    <location>
        <begin position="322"/>
        <end position="346"/>
    </location>
</feature>
<feature type="compositionally biased region" description="Low complexity" evidence="1">
    <location>
        <begin position="642"/>
        <end position="651"/>
    </location>
</feature>
<dbReference type="GO" id="GO:0007076">
    <property type="term" value="P:mitotic chromosome condensation"/>
    <property type="evidence" value="ECO:0007669"/>
    <property type="project" value="InterPro"/>
</dbReference>
<keyword evidence="4" id="KW-1185">Reference proteome</keyword>
<dbReference type="GO" id="GO:0010032">
    <property type="term" value="P:meiotic chromosome condensation"/>
    <property type="evidence" value="ECO:0007669"/>
    <property type="project" value="TreeGrafter"/>
</dbReference>
<name>A0AAD7I2G1_9AGAR</name>
<evidence type="ECO:0000313" key="3">
    <source>
        <dbReference type="EMBL" id="KAJ7732950.1"/>
    </source>
</evidence>
<dbReference type="SUPFAM" id="SSF48371">
    <property type="entry name" value="ARM repeat"/>
    <property type="match status" value="1"/>
</dbReference>
<dbReference type="GO" id="GO:0000796">
    <property type="term" value="C:condensin complex"/>
    <property type="evidence" value="ECO:0007669"/>
    <property type="project" value="TreeGrafter"/>
</dbReference>
<dbReference type="GO" id="GO:0042393">
    <property type="term" value="F:histone binding"/>
    <property type="evidence" value="ECO:0007669"/>
    <property type="project" value="TreeGrafter"/>
</dbReference>
<dbReference type="InterPro" id="IPR024324">
    <property type="entry name" value="Condensin_cplx_su1_N"/>
</dbReference>
<evidence type="ECO:0000259" key="2">
    <source>
        <dbReference type="Pfam" id="PF12922"/>
    </source>
</evidence>
<reference evidence="3" key="1">
    <citation type="submission" date="2023-03" db="EMBL/GenBank/DDBJ databases">
        <title>Massive genome expansion in bonnet fungi (Mycena s.s.) driven by repeated elements and novel gene families across ecological guilds.</title>
        <authorList>
            <consortium name="Lawrence Berkeley National Laboratory"/>
            <person name="Harder C.B."/>
            <person name="Miyauchi S."/>
            <person name="Viragh M."/>
            <person name="Kuo A."/>
            <person name="Thoen E."/>
            <person name="Andreopoulos B."/>
            <person name="Lu D."/>
            <person name="Skrede I."/>
            <person name="Drula E."/>
            <person name="Henrissat B."/>
            <person name="Morin E."/>
            <person name="Kohler A."/>
            <person name="Barry K."/>
            <person name="LaButti K."/>
            <person name="Morin E."/>
            <person name="Salamov A."/>
            <person name="Lipzen A."/>
            <person name="Mereny Z."/>
            <person name="Hegedus B."/>
            <person name="Baldrian P."/>
            <person name="Stursova M."/>
            <person name="Weitz H."/>
            <person name="Taylor A."/>
            <person name="Grigoriev I.V."/>
            <person name="Nagy L.G."/>
            <person name="Martin F."/>
            <person name="Kauserud H."/>
        </authorList>
    </citation>
    <scope>NUCLEOTIDE SEQUENCE</scope>
    <source>
        <strain evidence="3">CBHHK188m</strain>
    </source>
</reference>
<gene>
    <name evidence="3" type="ORF">DFH07DRAFT_990553</name>
</gene>
<dbReference type="InterPro" id="IPR026971">
    <property type="entry name" value="CND1/NCAPD3"/>
</dbReference>
<dbReference type="Pfam" id="PF12922">
    <property type="entry name" value="Cnd1_N"/>
    <property type="match status" value="1"/>
</dbReference>
<dbReference type="PANTHER" id="PTHR14222">
    <property type="entry name" value="CONDENSIN"/>
    <property type="match status" value="1"/>
</dbReference>